<feature type="region of interest" description="Disordered" evidence="1">
    <location>
        <begin position="110"/>
        <end position="165"/>
    </location>
</feature>
<dbReference type="AlphaFoldDB" id="A0A0B6Y977"/>
<feature type="compositionally biased region" description="Polar residues" evidence="1">
    <location>
        <begin position="133"/>
        <end position="148"/>
    </location>
</feature>
<dbReference type="InterPro" id="IPR058559">
    <property type="entry name" value="PRM_STIL"/>
</dbReference>
<accession>A0A0B6Y977</accession>
<feature type="non-terminal residue" evidence="2">
    <location>
        <position position="1"/>
    </location>
</feature>
<protein>
    <submittedName>
        <fullName evidence="2">Uncharacterized protein</fullName>
    </submittedName>
</protein>
<proteinExistence type="predicted"/>
<dbReference type="EMBL" id="HACG01005516">
    <property type="protein sequence ID" value="CEK52381.1"/>
    <property type="molecule type" value="Transcribed_RNA"/>
</dbReference>
<evidence type="ECO:0000313" key="2">
    <source>
        <dbReference type="EMBL" id="CEK52381.1"/>
    </source>
</evidence>
<gene>
    <name evidence="2" type="primary">ORF16557</name>
</gene>
<organism evidence="2">
    <name type="scientific">Arion vulgaris</name>
    <dbReference type="NCBI Taxonomy" id="1028688"/>
    <lineage>
        <taxon>Eukaryota</taxon>
        <taxon>Metazoa</taxon>
        <taxon>Spiralia</taxon>
        <taxon>Lophotrochozoa</taxon>
        <taxon>Mollusca</taxon>
        <taxon>Gastropoda</taxon>
        <taxon>Heterobranchia</taxon>
        <taxon>Euthyneura</taxon>
        <taxon>Panpulmonata</taxon>
        <taxon>Eupulmonata</taxon>
        <taxon>Stylommatophora</taxon>
        <taxon>Helicina</taxon>
        <taxon>Arionoidea</taxon>
        <taxon>Arionidae</taxon>
        <taxon>Arion</taxon>
    </lineage>
</organism>
<reference evidence="2" key="1">
    <citation type="submission" date="2014-12" db="EMBL/GenBank/DDBJ databases">
        <title>Insight into the proteome of Arion vulgaris.</title>
        <authorList>
            <person name="Aradska J."/>
            <person name="Bulat T."/>
            <person name="Smidak R."/>
            <person name="Sarate P."/>
            <person name="Gangsoo J."/>
            <person name="Sialana F."/>
            <person name="Bilban M."/>
            <person name="Lubec G."/>
        </authorList>
    </citation>
    <scope>NUCLEOTIDE SEQUENCE</scope>
    <source>
        <tissue evidence="2">Skin</tissue>
    </source>
</reference>
<feature type="non-terminal residue" evidence="2">
    <location>
        <position position="191"/>
    </location>
</feature>
<evidence type="ECO:0000256" key="1">
    <source>
        <dbReference type="SAM" id="MobiDB-lite"/>
    </source>
</evidence>
<sequence length="191" mass="20883">QCETNNACLQFQLNSGHEVTNMDKVLTSPGSGNYVEVEMEPVPSGNKLDNFDTAKRQHGVTSEIRGNSVHEDLEPRCAPVPHTEKVPIFHPMVPDVSILWPESYENHNGFSLSHGKPGDGLFSQQPQGRRPNTDTSSRTGLSAPSKFTHSPLAAPTGTLQPVRLSPQLHTRPHLYHRYSASGQLGQGISQS</sequence>
<dbReference type="Pfam" id="PF26399">
    <property type="entry name" value="PRM_STIL"/>
    <property type="match status" value="1"/>
</dbReference>
<name>A0A0B6Y977_9EUPU</name>